<keyword evidence="2" id="KW-1185">Reference proteome</keyword>
<dbReference type="RefSeq" id="WP_210657555.1">
    <property type="nucleotide sequence ID" value="NZ_JAGKQQ010000001.1"/>
</dbReference>
<protein>
    <recommendedName>
        <fullName evidence="3">Secreted protein</fullName>
    </recommendedName>
</protein>
<dbReference type="EMBL" id="JAGKQQ010000001">
    <property type="protein sequence ID" value="MBP3957983.1"/>
    <property type="molecule type" value="Genomic_DNA"/>
</dbReference>
<evidence type="ECO:0000313" key="2">
    <source>
        <dbReference type="Proteomes" id="UP000676565"/>
    </source>
</evidence>
<organism evidence="1 2">
    <name type="scientific">Gemmata palustris</name>
    <dbReference type="NCBI Taxonomy" id="2822762"/>
    <lineage>
        <taxon>Bacteria</taxon>
        <taxon>Pseudomonadati</taxon>
        <taxon>Planctomycetota</taxon>
        <taxon>Planctomycetia</taxon>
        <taxon>Gemmatales</taxon>
        <taxon>Gemmataceae</taxon>
        <taxon>Gemmata</taxon>
    </lineage>
</organism>
<gene>
    <name evidence="1" type="ORF">J8F10_22235</name>
</gene>
<evidence type="ECO:0008006" key="3">
    <source>
        <dbReference type="Google" id="ProtNLM"/>
    </source>
</evidence>
<comment type="caution">
    <text evidence="1">The sequence shown here is derived from an EMBL/GenBank/DDBJ whole genome shotgun (WGS) entry which is preliminary data.</text>
</comment>
<evidence type="ECO:0000313" key="1">
    <source>
        <dbReference type="EMBL" id="MBP3957983.1"/>
    </source>
</evidence>
<reference evidence="1 2" key="1">
    <citation type="submission" date="2021-04" db="EMBL/GenBank/DDBJ databases">
        <authorList>
            <person name="Ivanova A."/>
        </authorList>
    </citation>
    <scope>NUCLEOTIDE SEQUENCE [LARGE SCALE GENOMIC DNA]</scope>
    <source>
        <strain evidence="1 2">G18</strain>
    </source>
</reference>
<dbReference type="Proteomes" id="UP000676565">
    <property type="component" value="Unassembled WGS sequence"/>
</dbReference>
<accession>A0ABS5BWF2</accession>
<name>A0ABS5BWF2_9BACT</name>
<proteinExistence type="predicted"/>
<sequence>MRLPSTHAISMRLLRRFSPGSFRHCVAVVALLAQVVAAAGAPVPTSRARNNRGVPFPCQDHPCGCATSEQCWAGDCCCFTLEQKLAWADTHAIVPPVHVRPMVEARQKVDKACCTKTTADSCCDRADTTKSACHEHAPPAKASVQWVAGVFAQKCRGEGPGGLLKLELVVVPEQNAATRPAFDPTDSVRESNARVITISLCPPTPPPRLV</sequence>